<dbReference type="Proteomes" id="UP000317691">
    <property type="component" value="Unassembled WGS sequence"/>
</dbReference>
<proteinExistence type="predicted"/>
<organism evidence="1 2">
    <name type="scientific">Eiseniibacteriota bacterium</name>
    <dbReference type="NCBI Taxonomy" id="2212470"/>
    <lineage>
        <taxon>Bacteria</taxon>
        <taxon>Candidatus Eiseniibacteriota</taxon>
    </lineage>
</organism>
<dbReference type="AlphaFoldDB" id="A0A538TL64"/>
<name>A0A538TL64_UNCEI</name>
<sequence length="148" mass="16247">MRGNRALLAALVLSLAAAVYFGIRWQSAERRAARVERLSVRPPFQRVLLDDLELARLKKLGLSDPVPALQADLSRQGELLPFKGVLGGRMAFYDKDGMVFLPGGYVYAPGDDGHYLVHAVLRYDVEPGGKGTAAAPTIRWTLVDARKD</sequence>
<evidence type="ECO:0000313" key="1">
    <source>
        <dbReference type="EMBL" id="TMQ64364.1"/>
    </source>
</evidence>
<reference evidence="1 2" key="1">
    <citation type="journal article" date="2019" name="Nat. Microbiol.">
        <title>Mediterranean grassland soil C-N compound turnover is dependent on rainfall and depth, and is mediated by genomically divergent microorganisms.</title>
        <authorList>
            <person name="Diamond S."/>
            <person name="Andeer P.F."/>
            <person name="Li Z."/>
            <person name="Crits-Christoph A."/>
            <person name="Burstein D."/>
            <person name="Anantharaman K."/>
            <person name="Lane K.R."/>
            <person name="Thomas B.C."/>
            <person name="Pan C."/>
            <person name="Northen T.R."/>
            <person name="Banfield J.F."/>
        </authorList>
    </citation>
    <scope>NUCLEOTIDE SEQUENCE [LARGE SCALE GENOMIC DNA]</scope>
    <source>
        <strain evidence="1">WS_9</strain>
    </source>
</reference>
<comment type="caution">
    <text evidence="1">The sequence shown here is derived from an EMBL/GenBank/DDBJ whole genome shotgun (WGS) entry which is preliminary data.</text>
</comment>
<evidence type="ECO:0000313" key="2">
    <source>
        <dbReference type="Proteomes" id="UP000317691"/>
    </source>
</evidence>
<dbReference type="EMBL" id="VBOZ01000022">
    <property type="protein sequence ID" value="TMQ64364.1"/>
    <property type="molecule type" value="Genomic_DNA"/>
</dbReference>
<protein>
    <submittedName>
        <fullName evidence="1">Uncharacterized protein</fullName>
    </submittedName>
</protein>
<gene>
    <name evidence="1" type="ORF">E6K79_07720</name>
</gene>
<accession>A0A538TL64</accession>